<dbReference type="PRINTS" id="PR00032">
    <property type="entry name" value="HTHARAC"/>
</dbReference>
<organism evidence="7 8">
    <name type="scientific">Paenibacillus urinalis</name>
    <dbReference type="NCBI Taxonomy" id="521520"/>
    <lineage>
        <taxon>Bacteria</taxon>
        <taxon>Bacillati</taxon>
        <taxon>Bacillota</taxon>
        <taxon>Bacilli</taxon>
        <taxon>Bacillales</taxon>
        <taxon>Paenibacillaceae</taxon>
        <taxon>Paenibacillus</taxon>
    </lineage>
</organism>
<dbReference type="InterPro" id="IPR018060">
    <property type="entry name" value="HTH_AraC"/>
</dbReference>
<keyword evidence="2" id="KW-0238">DNA-binding</keyword>
<evidence type="ECO:0000259" key="5">
    <source>
        <dbReference type="PROSITE" id="PS01124"/>
    </source>
</evidence>
<dbReference type="GO" id="GO:0043565">
    <property type="term" value="F:sequence-specific DNA binding"/>
    <property type="evidence" value="ECO:0007669"/>
    <property type="project" value="InterPro"/>
</dbReference>
<dbReference type="PANTHER" id="PTHR43280">
    <property type="entry name" value="ARAC-FAMILY TRANSCRIPTIONAL REGULATOR"/>
    <property type="match status" value="1"/>
</dbReference>
<dbReference type="Gene3D" id="3.40.50.2300">
    <property type="match status" value="1"/>
</dbReference>
<dbReference type="PROSITE" id="PS50110">
    <property type="entry name" value="RESPONSE_REGULATORY"/>
    <property type="match status" value="1"/>
</dbReference>
<name>A0AAX3N401_9BACL</name>
<dbReference type="SUPFAM" id="SSF46689">
    <property type="entry name" value="Homeodomain-like"/>
    <property type="match status" value="2"/>
</dbReference>
<feature type="domain" description="HTH araC/xylS-type" evidence="5">
    <location>
        <begin position="288"/>
        <end position="386"/>
    </location>
</feature>
<dbReference type="GO" id="GO:0000160">
    <property type="term" value="P:phosphorelay signal transduction system"/>
    <property type="evidence" value="ECO:0007669"/>
    <property type="project" value="InterPro"/>
</dbReference>
<keyword evidence="3" id="KW-0804">Transcription</keyword>
<reference evidence="7" key="1">
    <citation type="submission" date="2023-02" db="EMBL/GenBank/DDBJ databases">
        <title>Pathogen: clinical or host-associated sample.</title>
        <authorList>
            <person name="Hergert J."/>
            <person name="Casey R."/>
            <person name="Wagner J."/>
            <person name="Young E.L."/>
            <person name="Oakeson K.F."/>
        </authorList>
    </citation>
    <scope>NUCLEOTIDE SEQUENCE</scope>
    <source>
        <strain evidence="7">2022CK-00830</strain>
    </source>
</reference>
<dbReference type="Gene3D" id="1.10.10.60">
    <property type="entry name" value="Homeodomain-like"/>
    <property type="match status" value="2"/>
</dbReference>
<dbReference type="CDD" id="cd17536">
    <property type="entry name" value="REC_YesN-like"/>
    <property type="match status" value="1"/>
</dbReference>
<sequence>MYRVLIADDEILDLEGMLRFIPWNNLGIQVVDAVNNGFDALEVIRNQAIDILVTDVHMPGMSGIELARTALTLNKDLKLIFVSGYQDFRYVKEALTLHAYSYVLKPMDDMELVSVLKQITSELDEQYLRSELDHKFSEAAIQTIEYHIMGGRINVTEQHPAISHINVDSEELFFDKPLDLLVTYLLAQDKDMVQTQISSLLEPVHRLNLLSQLHFIVISLLIKIDHYVRTRLGYPEGFIPLGESDVETIKSKGSLAELVSWLSKHLMDLFDISNHPRLKQKKHTKIVGQIIEYVEAHLHLNVTLREVADELSFSPNYLGAIFKEETGKSYNEYIVNLRMEKACHLLKDPKIKVYEVADRVGYRYMPYFSKQFKETYGMTPVEYRRKA</sequence>
<dbReference type="SMART" id="SM00342">
    <property type="entry name" value="HTH_ARAC"/>
    <property type="match status" value="1"/>
</dbReference>
<dbReference type="Pfam" id="PF12833">
    <property type="entry name" value="HTH_18"/>
    <property type="match status" value="1"/>
</dbReference>
<protein>
    <submittedName>
        <fullName evidence="7">Response regulator</fullName>
    </submittedName>
</protein>
<dbReference type="InterPro" id="IPR011006">
    <property type="entry name" value="CheY-like_superfamily"/>
</dbReference>
<dbReference type="InterPro" id="IPR001789">
    <property type="entry name" value="Sig_transdc_resp-reg_receiver"/>
</dbReference>
<evidence type="ECO:0000256" key="4">
    <source>
        <dbReference type="PROSITE-ProRule" id="PRU00169"/>
    </source>
</evidence>
<dbReference type="PROSITE" id="PS01124">
    <property type="entry name" value="HTH_ARAC_FAMILY_2"/>
    <property type="match status" value="1"/>
</dbReference>
<dbReference type="SUPFAM" id="SSF52172">
    <property type="entry name" value="CheY-like"/>
    <property type="match status" value="1"/>
</dbReference>
<keyword evidence="4" id="KW-0597">Phosphoprotein</keyword>
<dbReference type="AlphaFoldDB" id="A0AAX3N401"/>
<feature type="domain" description="Response regulatory" evidence="6">
    <location>
        <begin position="3"/>
        <end position="120"/>
    </location>
</feature>
<dbReference type="RefSeq" id="WP_274359787.1">
    <property type="nucleotide sequence ID" value="NZ_CP118101.1"/>
</dbReference>
<keyword evidence="1" id="KW-0805">Transcription regulation</keyword>
<dbReference type="InterPro" id="IPR020449">
    <property type="entry name" value="Tscrpt_reg_AraC-type_HTH"/>
</dbReference>
<dbReference type="EMBL" id="CP118101">
    <property type="protein sequence ID" value="WDH84576.1"/>
    <property type="molecule type" value="Genomic_DNA"/>
</dbReference>
<feature type="modified residue" description="4-aspartylphosphate" evidence="4">
    <location>
        <position position="55"/>
    </location>
</feature>
<dbReference type="InterPro" id="IPR009057">
    <property type="entry name" value="Homeodomain-like_sf"/>
</dbReference>
<dbReference type="InterPro" id="IPR018062">
    <property type="entry name" value="HTH_AraC-typ_CS"/>
</dbReference>
<evidence type="ECO:0000259" key="6">
    <source>
        <dbReference type="PROSITE" id="PS50110"/>
    </source>
</evidence>
<dbReference type="GO" id="GO:0003700">
    <property type="term" value="F:DNA-binding transcription factor activity"/>
    <property type="evidence" value="ECO:0007669"/>
    <property type="project" value="InterPro"/>
</dbReference>
<gene>
    <name evidence="7" type="ORF">PUW23_10345</name>
</gene>
<evidence type="ECO:0000313" key="7">
    <source>
        <dbReference type="EMBL" id="WDH84576.1"/>
    </source>
</evidence>
<evidence type="ECO:0000256" key="2">
    <source>
        <dbReference type="ARBA" id="ARBA00023125"/>
    </source>
</evidence>
<dbReference type="SMART" id="SM00448">
    <property type="entry name" value="REC"/>
    <property type="match status" value="1"/>
</dbReference>
<dbReference type="PROSITE" id="PS00041">
    <property type="entry name" value="HTH_ARAC_FAMILY_1"/>
    <property type="match status" value="1"/>
</dbReference>
<proteinExistence type="predicted"/>
<accession>A0AAX3N401</accession>
<dbReference type="Proteomes" id="UP001220962">
    <property type="component" value="Chromosome"/>
</dbReference>
<dbReference type="Pfam" id="PF00072">
    <property type="entry name" value="Response_reg"/>
    <property type="match status" value="1"/>
</dbReference>
<evidence type="ECO:0000256" key="3">
    <source>
        <dbReference type="ARBA" id="ARBA00023163"/>
    </source>
</evidence>
<dbReference type="PANTHER" id="PTHR43280:SF2">
    <property type="entry name" value="HTH-TYPE TRANSCRIPTIONAL REGULATOR EXSA"/>
    <property type="match status" value="1"/>
</dbReference>
<evidence type="ECO:0000256" key="1">
    <source>
        <dbReference type="ARBA" id="ARBA00023015"/>
    </source>
</evidence>
<evidence type="ECO:0000313" key="8">
    <source>
        <dbReference type="Proteomes" id="UP001220962"/>
    </source>
</evidence>